<comment type="caution">
    <text evidence="3">The sequence shown here is derived from an EMBL/GenBank/DDBJ whole genome shotgun (WGS) entry which is preliminary data.</text>
</comment>
<feature type="region of interest" description="Disordered" evidence="1">
    <location>
        <begin position="246"/>
        <end position="270"/>
    </location>
</feature>
<feature type="transmembrane region" description="Helical" evidence="2">
    <location>
        <begin position="362"/>
        <end position="384"/>
    </location>
</feature>
<feature type="region of interest" description="Disordered" evidence="1">
    <location>
        <begin position="394"/>
        <end position="425"/>
    </location>
</feature>
<feature type="compositionally biased region" description="Gly residues" evidence="1">
    <location>
        <begin position="405"/>
        <end position="423"/>
    </location>
</feature>
<dbReference type="EMBL" id="ONZQ02000004">
    <property type="protein sequence ID" value="SPO00731.1"/>
    <property type="molecule type" value="Genomic_DNA"/>
</dbReference>
<keyword evidence="2" id="KW-0812">Transmembrane</keyword>
<feature type="region of interest" description="Disordered" evidence="1">
    <location>
        <begin position="442"/>
        <end position="461"/>
    </location>
</feature>
<gene>
    <name evidence="3" type="ORF">DNG_03479</name>
</gene>
<dbReference type="AlphaFoldDB" id="A0AAE8STM3"/>
<sequence length="584" mass="59594">MTEPTGDPSLTQDPELVTNSNDLSHQDKLTTLILTEVVSSSPKRRQADDSLNSLVTQVVQTVSLIHYVNADGTPRTVSTVYSNPQTVLVDPVSGNIVRPANNESPDASGALESPASSTETVESSAPSTSARLPETSKAPESSAPSTSVRGPEPSEAPDTSAPEAPGTPKAPSASGAPGTSKTSETADVPGITVVPGLPAPVPSPTDIPSYVDVPPIIESVLPDVSDLVPTLSIVPTTYLPEPSYIELPPSDDAQPAALPPTSSELSSAFPTLRPSPVIPGYYNTTHYSNTATVKAKVASTTLSSYLSSASTTRTTSRRPVITVTGDYTGGSGGGSGGGGVGEPESNSASSDGDNGSTPTGTVVGSVVGSIAGAALLVFLIMALLRWRKRRSGQLRLEDGPDTGSRGLGAAGGANGGRDGGGGMTHRSLGFAAPAILASMSSYNSNRSGSGGSPSGEQGFYRVSGKKLPPVIQYGGDGFTDPRGSTISGASSEYPESHLLDAQDGAAPARLALGQPMRPISGVPVFRSSPARTPVAETNPFADPHEVVQPPTPPRTVNPDAIGRSLTSQDMSRGSSRFTEDFSAR</sequence>
<evidence type="ECO:0000313" key="4">
    <source>
        <dbReference type="Proteomes" id="UP001187682"/>
    </source>
</evidence>
<feature type="compositionally biased region" description="Polar residues" evidence="1">
    <location>
        <begin position="114"/>
        <end position="130"/>
    </location>
</feature>
<protein>
    <submittedName>
        <fullName evidence="3">Uncharacterized protein</fullName>
    </submittedName>
</protein>
<feature type="compositionally biased region" description="Gly residues" evidence="1">
    <location>
        <begin position="327"/>
        <end position="341"/>
    </location>
</feature>
<organism evidence="3 4">
    <name type="scientific">Cephalotrichum gorgonifer</name>
    <dbReference type="NCBI Taxonomy" id="2041049"/>
    <lineage>
        <taxon>Eukaryota</taxon>
        <taxon>Fungi</taxon>
        <taxon>Dikarya</taxon>
        <taxon>Ascomycota</taxon>
        <taxon>Pezizomycotina</taxon>
        <taxon>Sordariomycetes</taxon>
        <taxon>Hypocreomycetidae</taxon>
        <taxon>Microascales</taxon>
        <taxon>Microascaceae</taxon>
        <taxon>Cephalotrichum</taxon>
    </lineage>
</organism>
<evidence type="ECO:0000256" key="2">
    <source>
        <dbReference type="SAM" id="Phobius"/>
    </source>
</evidence>
<feature type="compositionally biased region" description="Polar residues" evidence="1">
    <location>
        <begin position="260"/>
        <end position="269"/>
    </location>
</feature>
<keyword evidence="2" id="KW-1133">Transmembrane helix</keyword>
<evidence type="ECO:0000313" key="3">
    <source>
        <dbReference type="EMBL" id="SPO00731.1"/>
    </source>
</evidence>
<feature type="region of interest" description="Disordered" evidence="1">
    <location>
        <begin position="1"/>
        <end position="25"/>
    </location>
</feature>
<feature type="region of interest" description="Disordered" evidence="1">
    <location>
        <begin position="528"/>
        <end position="584"/>
    </location>
</feature>
<feature type="compositionally biased region" description="Low complexity" evidence="1">
    <location>
        <begin position="345"/>
        <end position="360"/>
    </location>
</feature>
<evidence type="ECO:0000256" key="1">
    <source>
        <dbReference type="SAM" id="MobiDB-lite"/>
    </source>
</evidence>
<feature type="region of interest" description="Disordered" evidence="1">
    <location>
        <begin position="95"/>
        <end position="203"/>
    </location>
</feature>
<feature type="compositionally biased region" description="Polar residues" evidence="1">
    <location>
        <begin position="8"/>
        <end position="23"/>
    </location>
</feature>
<dbReference type="Proteomes" id="UP001187682">
    <property type="component" value="Unassembled WGS sequence"/>
</dbReference>
<feature type="region of interest" description="Disordered" evidence="1">
    <location>
        <begin position="306"/>
        <end position="360"/>
    </location>
</feature>
<accession>A0AAE8STM3</accession>
<reference evidence="3" key="1">
    <citation type="submission" date="2018-03" db="EMBL/GenBank/DDBJ databases">
        <authorList>
            <person name="Guldener U."/>
        </authorList>
    </citation>
    <scope>NUCLEOTIDE SEQUENCE</scope>
</reference>
<feature type="compositionally biased region" description="Polar residues" evidence="1">
    <location>
        <begin position="564"/>
        <end position="576"/>
    </location>
</feature>
<feature type="compositionally biased region" description="Polar residues" evidence="1">
    <location>
        <begin position="138"/>
        <end position="148"/>
    </location>
</feature>
<keyword evidence="4" id="KW-1185">Reference proteome</keyword>
<keyword evidence="2" id="KW-0472">Membrane</keyword>
<name>A0AAE8STM3_9PEZI</name>
<proteinExistence type="predicted"/>